<gene>
    <name evidence="2" type="ORF">M378DRAFT_74466</name>
</gene>
<name>A0A0C2XC49_AMAMK</name>
<dbReference type="STRING" id="946122.A0A0C2XC49"/>
<reference evidence="2 3" key="1">
    <citation type="submission" date="2014-04" db="EMBL/GenBank/DDBJ databases">
        <title>Evolutionary Origins and Diversification of the Mycorrhizal Mutualists.</title>
        <authorList>
            <consortium name="DOE Joint Genome Institute"/>
            <consortium name="Mycorrhizal Genomics Consortium"/>
            <person name="Kohler A."/>
            <person name="Kuo A."/>
            <person name="Nagy L.G."/>
            <person name="Floudas D."/>
            <person name="Copeland A."/>
            <person name="Barry K.W."/>
            <person name="Cichocki N."/>
            <person name="Veneault-Fourrey C."/>
            <person name="LaButti K."/>
            <person name="Lindquist E.A."/>
            <person name="Lipzen A."/>
            <person name="Lundell T."/>
            <person name="Morin E."/>
            <person name="Murat C."/>
            <person name="Riley R."/>
            <person name="Ohm R."/>
            <person name="Sun H."/>
            <person name="Tunlid A."/>
            <person name="Henrissat B."/>
            <person name="Grigoriev I.V."/>
            <person name="Hibbett D.S."/>
            <person name="Martin F."/>
        </authorList>
    </citation>
    <scope>NUCLEOTIDE SEQUENCE [LARGE SCALE GENOMIC DNA]</scope>
    <source>
        <strain evidence="2 3">Koide BX008</strain>
    </source>
</reference>
<sequence>MDSSDDLDKSLDDLGDLGDLDDLDDLDPAIAQEQVRSSSPEETEHHEYPDERYRLQEALTDNYVCGPAPAWSSQPRDITATERISLEHYIAWTKSNGTELAYRLHADVLKKVTKIDILSLHAVRSLSRKLSGLQPQLVDMCPQSCMAYTGDYSTEASCCYEKDGVQCGESRYNSQKKARQQMLYVSCFDVLKAMYANAETSTLLRHRDTVLQKTLYLLDKGKDAIRTYSDFADGTVQEYLYEEQKLLTGERDVAFALSTDGAQLTMKKQSSTWIALLIILNLPPEIRYKTNNTIVPFIIPGPNNPGNLESFM</sequence>
<dbReference type="InParanoid" id="A0A0C2XC49"/>
<evidence type="ECO:0000313" key="2">
    <source>
        <dbReference type="EMBL" id="KIL66941.1"/>
    </source>
</evidence>
<dbReference type="HOGENOM" id="CLU_063594_0_0_1"/>
<feature type="non-terminal residue" evidence="2">
    <location>
        <position position="312"/>
    </location>
</feature>
<keyword evidence="3" id="KW-1185">Reference proteome</keyword>
<proteinExistence type="predicted"/>
<dbReference type="InterPro" id="IPR004242">
    <property type="entry name" value="Transposase_21"/>
</dbReference>
<dbReference type="EMBL" id="KN818233">
    <property type="protein sequence ID" value="KIL66941.1"/>
    <property type="molecule type" value="Genomic_DNA"/>
</dbReference>
<protein>
    <submittedName>
        <fullName evidence="2">Uncharacterized protein</fullName>
    </submittedName>
</protein>
<dbReference type="Proteomes" id="UP000054549">
    <property type="component" value="Unassembled WGS sequence"/>
</dbReference>
<feature type="compositionally biased region" description="Basic and acidic residues" evidence="1">
    <location>
        <begin position="1"/>
        <end position="12"/>
    </location>
</feature>
<feature type="region of interest" description="Disordered" evidence="1">
    <location>
        <begin position="1"/>
        <end position="49"/>
    </location>
</feature>
<evidence type="ECO:0000256" key="1">
    <source>
        <dbReference type="SAM" id="MobiDB-lite"/>
    </source>
</evidence>
<accession>A0A0C2XC49</accession>
<dbReference type="Pfam" id="PF02992">
    <property type="entry name" value="Transposase_21"/>
    <property type="match status" value="1"/>
</dbReference>
<dbReference type="OrthoDB" id="2742740at2759"/>
<organism evidence="2 3">
    <name type="scientific">Amanita muscaria (strain Koide BX008)</name>
    <dbReference type="NCBI Taxonomy" id="946122"/>
    <lineage>
        <taxon>Eukaryota</taxon>
        <taxon>Fungi</taxon>
        <taxon>Dikarya</taxon>
        <taxon>Basidiomycota</taxon>
        <taxon>Agaricomycotina</taxon>
        <taxon>Agaricomycetes</taxon>
        <taxon>Agaricomycetidae</taxon>
        <taxon>Agaricales</taxon>
        <taxon>Pluteineae</taxon>
        <taxon>Amanitaceae</taxon>
        <taxon>Amanita</taxon>
    </lineage>
</organism>
<evidence type="ECO:0000313" key="3">
    <source>
        <dbReference type="Proteomes" id="UP000054549"/>
    </source>
</evidence>
<dbReference type="AlphaFoldDB" id="A0A0C2XC49"/>
<feature type="compositionally biased region" description="Acidic residues" evidence="1">
    <location>
        <begin position="13"/>
        <end position="27"/>
    </location>
</feature>